<gene>
    <name evidence="3" type="ORF">HSBAA_24410</name>
</gene>
<accession>A0A455U5C4</accession>
<evidence type="ECO:0000313" key="4">
    <source>
        <dbReference type="Proteomes" id="UP000320231"/>
    </source>
</evidence>
<dbReference type="InterPro" id="IPR027417">
    <property type="entry name" value="P-loop_NTPase"/>
</dbReference>
<proteinExistence type="predicted"/>
<evidence type="ECO:0008006" key="5">
    <source>
        <dbReference type="Google" id="ProtNLM"/>
    </source>
</evidence>
<dbReference type="Gene3D" id="3.40.50.300">
    <property type="entry name" value="P-loop containing nucleotide triphosphate hydrolases"/>
    <property type="match status" value="1"/>
</dbReference>
<dbReference type="AlphaFoldDB" id="A0A455U5C4"/>
<dbReference type="PANTHER" id="PTHR12169:SF6">
    <property type="entry name" value="AFG1-LIKE ATPASE"/>
    <property type="match status" value="1"/>
</dbReference>
<dbReference type="Pfam" id="PF03969">
    <property type="entry name" value="AFG1_ATPase"/>
    <property type="match status" value="1"/>
</dbReference>
<dbReference type="EMBL" id="AP019514">
    <property type="protein sequence ID" value="BBI61135.1"/>
    <property type="molecule type" value="Genomic_DNA"/>
</dbReference>
<dbReference type="GO" id="GO:0005737">
    <property type="term" value="C:cytoplasm"/>
    <property type="evidence" value="ECO:0007669"/>
    <property type="project" value="TreeGrafter"/>
</dbReference>
<dbReference type="SUPFAM" id="SSF52540">
    <property type="entry name" value="P-loop containing nucleoside triphosphate hydrolases"/>
    <property type="match status" value="1"/>
</dbReference>
<keyword evidence="1" id="KW-0547">Nucleotide-binding</keyword>
<dbReference type="PANTHER" id="PTHR12169">
    <property type="entry name" value="ATPASE N2B"/>
    <property type="match status" value="1"/>
</dbReference>
<organism evidence="3 4">
    <name type="scientific">Vreelandella sulfidaeris</name>
    <dbReference type="NCBI Taxonomy" id="115553"/>
    <lineage>
        <taxon>Bacteria</taxon>
        <taxon>Pseudomonadati</taxon>
        <taxon>Pseudomonadota</taxon>
        <taxon>Gammaproteobacteria</taxon>
        <taxon>Oceanospirillales</taxon>
        <taxon>Halomonadaceae</taxon>
        <taxon>Vreelandella</taxon>
    </lineage>
</organism>
<evidence type="ECO:0000256" key="1">
    <source>
        <dbReference type="ARBA" id="ARBA00022741"/>
    </source>
</evidence>
<keyword evidence="2" id="KW-0067">ATP-binding</keyword>
<sequence length="130" mass="15032">MPRVKGLYFWGGVGRGKTYLVDTFYEALPFPDKMRTHFHRFMQRVHNELTHYKGEKNPLTLIASKFATEARVICFDEFFVKDITDAMILANLLEALFERGVVLVATSNIVPDDLYKEGLQRTRFCPPLSL</sequence>
<dbReference type="GO" id="GO:0032153">
    <property type="term" value="C:cell division site"/>
    <property type="evidence" value="ECO:0007669"/>
    <property type="project" value="TreeGrafter"/>
</dbReference>
<dbReference type="GO" id="GO:0051301">
    <property type="term" value="P:cell division"/>
    <property type="evidence" value="ECO:0007669"/>
    <property type="project" value="TreeGrafter"/>
</dbReference>
<reference evidence="3 4" key="1">
    <citation type="journal article" date="2019" name="Microbiol. Resour. Announc.">
        <title>Complete Genome Sequence of Halomonas sulfidaeris Strain Esulfide1 Isolated from a Metal Sulfide Rock at a Depth of 2,200 Meters, Obtained Using Nanopore Sequencing.</title>
        <authorList>
            <person name="Saito M."/>
            <person name="Nishigata A."/>
            <person name="Galipon J."/>
            <person name="Arakawa K."/>
        </authorList>
    </citation>
    <scope>NUCLEOTIDE SEQUENCE [LARGE SCALE GENOMIC DNA]</scope>
    <source>
        <strain evidence="3 4">ATCC BAA-803</strain>
    </source>
</reference>
<dbReference type="NCBIfam" id="NF040713">
    <property type="entry name" value="ZapE"/>
    <property type="match status" value="1"/>
</dbReference>
<dbReference type="Proteomes" id="UP000320231">
    <property type="component" value="Chromosome"/>
</dbReference>
<dbReference type="KEGG" id="hsr:HSBAA_24410"/>
<evidence type="ECO:0000313" key="3">
    <source>
        <dbReference type="EMBL" id="BBI61135.1"/>
    </source>
</evidence>
<dbReference type="GO" id="GO:0005524">
    <property type="term" value="F:ATP binding"/>
    <property type="evidence" value="ECO:0007669"/>
    <property type="project" value="UniProtKB-KW"/>
</dbReference>
<name>A0A455U5C4_9GAMM</name>
<evidence type="ECO:0000256" key="2">
    <source>
        <dbReference type="ARBA" id="ARBA00022840"/>
    </source>
</evidence>
<dbReference type="InterPro" id="IPR005654">
    <property type="entry name" value="ATPase_AFG1-like"/>
</dbReference>
<protein>
    <recommendedName>
        <fullName evidence="5">Cell division protein ZapE</fullName>
    </recommendedName>
</protein>
<dbReference type="GO" id="GO:0016887">
    <property type="term" value="F:ATP hydrolysis activity"/>
    <property type="evidence" value="ECO:0007669"/>
    <property type="project" value="InterPro"/>
</dbReference>